<reference evidence="7 8" key="2">
    <citation type="journal article" date="2012" name="Stand. Genomic Sci.">
        <title>Complete genome sequence of the moderately thermophilic mineral-sulfide-oxidizing firmicute Sulfobacillus acidophilus type strain (NAL(T)).</title>
        <authorList>
            <person name="Anderson I."/>
            <person name="Chertkov O."/>
            <person name="Chen A."/>
            <person name="Saunders E."/>
            <person name="Lapidus A."/>
            <person name="Nolan M."/>
            <person name="Lucas S."/>
            <person name="Hammon N."/>
            <person name="Deshpande S."/>
            <person name="Cheng J.F."/>
            <person name="Han C."/>
            <person name="Tapia R."/>
            <person name="Goodwin L.A."/>
            <person name="Pitluck S."/>
            <person name="Liolios K."/>
            <person name="Pagani I."/>
            <person name="Ivanova N."/>
            <person name="Mikhailova N."/>
            <person name="Pati A."/>
            <person name="Palaniappan K."/>
            <person name="Land M."/>
            <person name="Pan C."/>
            <person name="Rohde M."/>
            <person name="Pukall R."/>
            <person name="Goker M."/>
            <person name="Detter J.C."/>
            <person name="Woyke T."/>
            <person name="Bristow J."/>
            <person name="Eisen J.A."/>
            <person name="Markowitz V."/>
            <person name="Hugenholtz P."/>
            <person name="Kyrpides N.C."/>
            <person name="Klenk H.P."/>
            <person name="Mavromatis K."/>
        </authorList>
    </citation>
    <scope>NUCLEOTIDE SEQUENCE [LARGE SCALE GENOMIC DNA]</scope>
    <source>
        <strain evidence="8">ATCC 700253 / DSM 10332 / NAL</strain>
    </source>
</reference>
<evidence type="ECO:0000313" key="8">
    <source>
        <dbReference type="Proteomes" id="UP000005439"/>
    </source>
</evidence>
<dbReference type="InterPro" id="IPR014436">
    <property type="entry name" value="Extradiol_dOase_DODA"/>
</dbReference>
<organism evidence="7 8">
    <name type="scientific">Sulfobacillus acidophilus (strain ATCC 700253 / DSM 10332 / NAL)</name>
    <dbReference type="NCBI Taxonomy" id="679936"/>
    <lineage>
        <taxon>Bacteria</taxon>
        <taxon>Bacillati</taxon>
        <taxon>Bacillota</taxon>
        <taxon>Clostridia</taxon>
        <taxon>Eubacteriales</taxon>
        <taxon>Clostridiales Family XVII. Incertae Sedis</taxon>
        <taxon>Sulfobacillus</taxon>
    </lineage>
</organism>
<name>G8TVP9_SULAD</name>
<comment type="cofactor">
    <cofactor evidence="1">
        <name>Zn(2+)</name>
        <dbReference type="ChEBI" id="CHEBI:29105"/>
    </cofactor>
</comment>
<evidence type="ECO:0000256" key="1">
    <source>
        <dbReference type="ARBA" id="ARBA00001947"/>
    </source>
</evidence>
<dbReference type="SUPFAM" id="SSF53213">
    <property type="entry name" value="LigB-like"/>
    <property type="match status" value="1"/>
</dbReference>
<dbReference type="AlphaFoldDB" id="G8TVP9"/>
<dbReference type="Gene3D" id="3.40.830.10">
    <property type="entry name" value="LigB-like"/>
    <property type="match status" value="1"/>
</dbReference>
<dbReference type="InterPro" id="IPR004183">
    <property type="entry name" value="Xdiol_dOase_suB"/>
</dbReference>
<keyword evidence="7" id="KW-0223">Dioxygenase</keyword>
<dbReference type="Proteomes" id="UP000005439">
    <property type="component" value="Chromosome"/>
</dbReference>
<dbReference type="PANTHER" id="PTHR30096:SF0">
    <property type="entry name" value="4,5-DOPA DIOXYGENASE EXTRADIOL-LIKE PROTEIN"/>
    <property type="match status" value="1"/>
</dbReference>
<reference evidence="8" key="1">
    <citation type="submission" date="2011-12" db="EMBL/GenBank/DDBJ databases">
        <title>The complete genome of chromosome of Sulfobacillus acidophilus DSM 10332.</title>
        <authorList>
            <person name="Lucas S."/>
            <person name="Han J."/>
            <person name="Lapidus A."/>
            <person name="Bruce D."/>
            <person name="Goodwin L."/>
            <person name="Pitluck S."/>
            <person name="Peters L."/>
            <person name="Kyrpides N."/>
            <person name="Mavromatis K."/>
            <person name="Ivanova N."/>
            <person name="Mikhailova N."/>
            <person name="Chertkov O."/>
            <person name="Saunders E."/>
            <person name="Detter J.C."/>
            <person name="Tapia R."/>
            <person name="Han C."/>
            <person name="Land M."/>
            <person name="Hauser L."/>
            <person name="Markowitz V."/>
            <person name="Cheng J.-F."/>
            <person name="Hugenholtz P."/>
            <person name="Woyke T."/>
            <person name="Wu D."/>
            <person name="Pukall R."/>
            <person name="Gehrich-Schroeter G."/>
            <person name="Schneider S."/>
            <person name="Klenk H.-P."/>
            <person name="Eisen J.A."/>
        </authorList>
    </citation>
    <scope>NUCLEOTIDE SEQUENCE [LARGE SCALE GENOMIC DNA]</scope>
    <source>
        <strain evidence="8">ATCC 700253 / DSM 10332 / NAL</strain>
    </source>
</reference>
<dbReference type="Pfam" id="PF02900">
    <property type="entry name" value="LigB"/>
    <property type="match status" value="1"/>
</dbReference>
<dbReference type="PIRSF" id="PIRSF006157">
    <property type="entry name" value="Doxgns_DODA"/>
    <property type="match status" value="1"/>
</dbReference>
<sequence>MIVAAAYVPNTPTIIPLAEKAPGFLPHTAIHTALQQVGQAWRQRGIDALITVSPHFQGWHQIPMAKASPVPLIYDYDGFPDAYYDIAYHPTEDAALVEQILTSPSTRSRIASTTRWGLDHGAFGPLMNLDPEAHWPIVPFGIARFLDLAEHVAFGQALEIATGSRQVALVATGSLLHRLDYWGHPPDQLDDETLNALDAVIARLLAADWDALWHMPDDWMKRLAPEGDLKPLAVLSGALSTPIRTHHWAHALEYQAASLDVVTFESD</sequence>
<evidence type="ECO:0000256" key="3">
    <source>
        <dbReference type="ARBA" id="ARBA00022723"/>
    </source>
</evidence>
<dbReference type="GO" id="GO:0008270">
    <property type="term" value="F:zinc ion binding"/>
    <property type="evidence" value="ECO:0007669"/>
    <property type="project" value="InterPro"/>
</dbReference>
<feature type="domain" description="Extradiol ring-cleavage dioxygenase class III enzyme subunit B" evidence="6">
    <location>
        <begin position="30"/>
        <end position="252"/>
    </location>
</feature>
<proteinExistence type="inferred from homology"/>
<keyword evidence="5" id="KW-0560">Oxidoreductase</keyword>
<keyword evidence="8" id="KW-1185">Reference proteome</keyword>
<keyword evidence="3" id="KW-0479">Metal-binding</keyword>
<dbReference type="GO" id="GO:0016702">
    <property type="term" value="F:oxidoreductase activity, acting on single donors with incorporation of molecular oxygen, incorporation of two atoms of oxygen"/>
    <property type="evidence" value="ECO:0007669"/>
    <property type="project" value="UniProtKB-ARBA"/>
</dbReference>
<dbReference type="HOGENOM" id="CLU_046582_2_1_9"/>
<accession>G8TVP9</accession>
<dbReference type="PATRIC" id="fig|679936.5.peg.122"/>
<dbReference type="STRING" id="679936.Sulac_0115"/>
<evidence type="ECO:0000259" key="6">
    <source>
        <dbReference type="Pfam" id="PF02900"/>
    </source>
</evidence>
<dbReference type="GO" id="GO:0008198">
    <property type="term" value="F:ferrous iron binding"/>
    <property type="evidence" value="ECO:0007669"/>
    <property type="project" value="InterPro"/>
</dbReference>
<evidence type="ECO:0000256" key="5">
    <source>
        <dbReference type="ARBA" id="ARBA00023002"/>
    </source>
</evidence>
<dbReference type="PANTHER" id="PTHR30096">
    <property type="entry name" value="4,5-DOPA DIOXYGENASE EXTRADIOL-LIKE PROTEIN"/>
    <property type="match status" value="1"/>
</dbReference>
<evidence type="ECO:0000256" key="4">
    <source>
        <dbReference type="ARBA" id="ARBA00022833"/>
    </source>
</evidence>
<dbReference type="KEGG" id="sap:Sulac_0115"/>
<protein>
    <submittedName>
        <fullName evidence="7">Extradiol ring-cleavage dioxygenase class III protein subunit B</fullName>
    </submittedName>
</protein>
<evidence type="ECO:0000313" key="7">
    <source>
        <dbReference type="EMBL" id="AEW03688.1"/>
    </source>
</evidence>
<evidence type="ECO:0000256" key="2">
    <source>
        <dbReference type="ARBA" id="ARBA00007581"/>
    </source>
</evidence>
<gene>
    <name evidence="7" type="ordered locus">Sulac_0115</name>
</gene>
<keyword evidence="4" id="KW-0862">Zinc</keyword>
<comment type="similarity">
    <text evidence="2">Belongs to the DODA-type extradiol aromatic ring-opening dioxygenase family.</text>
</comment>
<dbReference type="EMBL" id="CP003179">
    <property type="protein sequence ID" value="AEW03688.1"/>
    <property type="molecule type" value="Genomic_DNA"/>
</dbReference>